<evidence type="ECO:0000256" key="1">
    <source>
        <dbReference type="SAM" id="MobiDB-lite"/>
    </source>
</evidence>
<feature type="region of interest" description="Disordered" evidence="1">
    <location>
        <begin position="1"/>
        <end position="117"/>
    </location>
</feature>
<organism evidence="2 3">
    <name type="scientific">Geodia barretti</name>
    <name type="common">Barrett's horny sponge</name>
    <dbReference type="NCBI Taxonomy" id="519541"/>
    <lineage>
        <taxon>Eukaryota</taxon>
        <taxon>Metazoa</taxon>
        <taxon>Porifera</taxon>
        <taxon>Demospongiae</taxon>
        <taxon>Heteroscleromorpha</taxon>
        <taxon>Tetractinellida</taxon>
        <taxon>Astrophorina</taxon>
        <taxon>Geodiidae</taxon>
        <taxon>Geodia</taxon>
    </lineage>
</organism>
<dbReference type="AlphaFoldDB" id="A0AA35TMH5"/>
<protein>
    <submittedName>
        <fullName evidence="2">Uncharacterized protein</fullName>
    </submittedName>
</protein>
<name>A0AA35TMH5_GEOBA</name>
<dbReference type="Proteomes" id="UP001174909">
    <property type="component" value="Unassembled WGS sequence"/>
</dbReference>
<dbReference type="EMBL" id="CASHTH010003894">
    <property type="protein sequence ID" value="CAI8051015.1"/>
    <property type="molecule type" value="Genomic_DNA"/>
</dbReference>
<keyword evidence="3" id="KW-1185">Reference proteome</keyword>
<evidence type="ECO:0000313" key="2">
    <source>
        <dbReference type="EMBL" id="CAI8051015.1"/>
    </source>
</evidence>
<sequence>MSEDCCSDVREATPSLSPSQLERIKRNRERAKSIRQARLQSKPYDLTTRRQQPHVTPGQRREEERRKLESWVSGVCSKSSAGRDTGGGFLLEEDEEQGATVGGRGLKTVEDDGQLVV</sequence>
<evidence type="ECO:0000313" key="3">
    <source>
        <dbReference type="Proteomes" id="UP001174909"/>
    </source>
</evidence>
<feature type="compositionally biased region" description="Basic residues" evidence="1">
    <location>
        <begin position="25"/>
        <end position="35"/>
    </location>
</feature>
<accession>A0AA35TMH5</accession>
<comment type="caution">
    <text evidence="2">The sequence shown here is derived from an EMBL/GenBank/DDBJ whole genome shotgun (WGS) entry which is preliminary data.</text>
</comment>
<gene>
    <name evidence="2" type="ORF">GBAR_LOCUS27971</name>
</gene>
<reference evidence="2" key="1">
    <citation type="submission" date="2023-03" db="EMBL/GenBank/DDBJ databases">
        <authorList>
            <person name="Steffen K."/>
            <person name="Cardenas P."/>
        </authorList>
    </citation>
    <scope>NUCLEOTIDE SEQUENCE</scope>
</reference>
<proteinExistence type="predicted"/>
<feature type="compositionally biased region" description="Basic and acidic residues" evidence="1">
    <location>
        <begin position="59"/>
        <end position="69"/>
    </location>
</feature>